<evidence type="ECO:0000256" key="1">
    <source>
        <dbReference type="PIRSR" id="PIRSR613078-1"/>
    </source>
</evidence>
<proteinExistence type="predicted"/>
<dbReference type="Gene3D" id="3.40.50.1240">
    <property type="entry name" value="Phosphoglycerate mutase-like"/>
    <property type="match status" value="1"/>
</dbReference>
<dbReference type="PANTHER" id="PTHR48100">
    <property type="entry name" value="BROAD-SPECIFICITY PHOSPHATASE YOR283W-RELATED"/>
    <property type="match status" value="1"/>
</dbReference>
<sequence>MANYITSGNGASSPGYLVLMRHGQTAWSLSGQHTGRTDIPLTDEGERQATEGGRRLREAFPSGFDAPDVLVSPLSRARMTAERAGFEHYRTTEDLLEWDYGRAEGRTRDQVSQLLGRQWELWRDGTEALDGISTGEWVAGLPTGRKILVRNGVGETIEEVALRARHLLESVDRRVLSGHDVLLVAHAHVLRIVTSQWLGVDPRQARLLRFDTAHFSVLSYYKNDRVIDRWNL</sequence>
<dbReference type="RefSeq" id="WP_044087758.1">
    <property type="nucleotide sequence ID" value="NZ_ATLK01000001.1"/>
</dbReference>
<feature type="binding site" evidence="2">
    <location>
        <begin position="97"/>
        <end position="100"/>
    </location>
    <ligand>
        <name>substrate</name>
    </ligand>
</feature>
<evidence type="ECO:0000313" key="5">
    <source>
        <dbReference type="EMBL" id="KFF30733.1"/>
    </source>
</evidence>
<dbReference type="Pfam" id="PF00300">
    <property type="entry name" value="His_Phos_1"/>
    <property type="match status" value="1"/>
</dbReference>
<keyword evidence="5" id="KW-0378">Hydrolase</keyword>
<reference evidence="5 6" key="1">
    <citation type="journal article" date="2014" name="Appl. Environ. Microbiol.">
        <title>Genomic encyclopedia of type strains of the genus Bifidobacterium.</title>
        <authorList>
            <person name="Milani C."/>
            <person name="Lugli G.A."/>
            <person name="Duranti S."/>
            <person name="Turroni F."/>
            <person name="Bottacini F."/>
            <person name="Mangifesta M."/>
            <person name="Sanchez B."/>
            <person name="Viappiani A."/>
            <person name="Mancabelli L."/>
            <person name="Taminiau B."/>
            <person name="Delcenserie V."/>
            <person name="Barrangou R."/>
            <person name="Margolles A."/>
            <person name="van Sinderen D."/>
            <person name="Ventura M."/>
        </authorList>
    </citation>
    <scope>NUCLEOTIDE SEQUENCE [LARGE SCALE GENOMIC DNA]</scope>
    <source>
        <strain evidence="5 6">DSM 19703</strain>
    </source>
</reference>
<dbReference type="SUPFAM" id="SSF53254">
    <property type="entry name" value="Phosphoglycerate mutase-like"/>
    <property type="match status" value="1"/>
</dbReference>
<dbReference type="PANTHER" id="PTHR48100:SF15">
    <property type="entry name" value="SEDOHEPTULOSE 1,7-BISPHOSPHATASE"/>
    <property type="match status" value="1"/>
</dbReference>
<keyword evidence="6" id="KW-1185">Reference proteome</keyword>
<feature type="active site" description="Tele-phosphohistidine intermediate" evidence="1">
    <location>
        <position position="22"/>
    </location>
</feature>
<accession>A0A086BP69</accession>
<name>A0A086BP69_9BIFI</name>
<dbReference type="InterPro" id="IPR029033">
    <property type="entry name" value="His_PPase_superfam"/>
</dbReference>
<dbReference type="InterPro" id="IPR050275">
    <property type="entry name" value="PGM_Phosphatase"/>
</dbReference>
<dbReference type="OrthoDB" id="4697614at2"/>
<dbReference type="GO" id="GO:0070297">
    <property type="term" value="P:regulation of phosphorelay signal transduction system"/>
    <property type="evidence" value="ECO:0007669"/>
    <property type="project" value="TreeGrafter"/>
</dbReference>
<dbReference type="AlphaFoldDB" id="A0A086BP69"/>
<dbReference type="GO" id="GO:0050278">
    <property type="term" value="F:sedoheptulose-bisphosphatase activity"/>
    <property type="evidence" value="ECO:0007669"/>
    <property type="project" value="UniProtKB-EC"/>
</dbReference>
<evidence type="ECO:0000256" key="4">
    <source>
        <dbReference type="SAM" id="MobiDB-lite"/>
    </source>
</evidence>
<dbReference type="Proteomes" id="UP000028730">
    <property type="component" value="Unassembled WGS sequence"/>
</dbReference>
<feature type="site" description="Transition state stabilizer" evidence="3">
    <location>
        <position position="186"/>
    </location>
</feature>
<protein>
    <submittedName>
        <fullName evidence="5">Phosphoglycerate mutase</fullName>
        <ecNumber evidence="5">3.1.3.37</ecNumber>
    </submittedName>
</protein>
<dbReference type="CDD" id="cd07067">
    <property type="entry name" value="HP_PGM_like"/>
    <property type="match status" value="1"/>
</dbReference>
<gene>
    <name evidence="5" type="ORF">BBOMB_0039</name>
</gene>
<evidence type="ECO:0000256" key="2">
    <source>
        <dbReference type="PIRSR" id="PIRSR613078-2"/>
    </source>
</evidence>
<evidence type="ECO:0000256" key="3">
    <source>
        <dbReference type="PIRSR" id="PIRSR613078-3"/>
    </source>
</evidence>
<dbReference type="EC" id="3.1.3.37" evidence="5"/>
<organism evidence="5 6">
    <name type="scientific">Bifidobacterium bombi DSM 19703</name>
    <dbReference type="NCBI Taxonomy" id="1341695"/>
    <lineage>
        <taxon>Bacteria</taxon>
        <taxon>Bacillati</taxon>
        <taxon>Actinomycetota</taxon>
        <taxon>Actinomycetes</taxon>
        <taxon>Bifidobacteriales</taxon>
        <taxon>Bifidobacteriaceae</taxon>
        <taxon>Bifidobacterium</taxon>
    </lineage>
</organism>
<dbReference type="GO" id="GO:0101006">
    <property type="term" value="F:protein histidine phosphatase activity"/>
    <property type="evidence" value="ECO:0007669"/>
    <property type="project" value="TreeGrafter"/>
</dbReference>
<feature type="active site" description="Proton donor/acceptor" evidence="1">
    <location>
        <position position="97"/>
    </location>
</feature>
<feature type="binding site" evidence="2">
    <location>
        <position position="76"/>
    </location>
    <ligand>
        <name>substrate</name>
    </ligand>
</feature>
<feature type="binding site" evidence="2">
    <location>
        <begin position="34"/>
        <end position="35"/>
    </location>
    <ligand>
        <name>substrate</name>
    </ligand>
</feature>
<feature type="region of interest" description="Disordered" evidence="4">
    <location>
        <begin position="29"/>
        <end position="51"/>
    </location>
</feature>
<dbReference type="eggNOG" id="COG0406">
    <property type="taxonomic scope" value="Bacteria"/>
</dbReference>
<comment type="caution">
    <text evidence="5">The sequence shown here is derived from an EMBL/GenBank/DDBJ whole genome shotgun (WGS) entry which is preliminary data.</text>
</comment>
<dbReference type="InterPro" id="IPR013078">
    <property type="entry name" value="His_Pase_superF_clade-1"/>
</dbReference>
<dbReference type="SMART" id="SM00855">
    <property type="entry name" value="PGAM"/>
    <property type="match status" value="1"/>
</dbReference>
<evidence type="ECO:0000313" key="6">
    <source>
        <dbReference type="Proteomes" id="UP000028730"/>
    </source>
</evidence>
<dbReference type="EMBL" id="ATLK01000001">
    <property type="protein sequence ID" value="KFF30733.1"/>
    <property type="molecule type" value="Genomic_DNA"/>
</dbReference>
<dbReference type="STRING" id="1341695.BBOMB_0039"/>